<dbReference type="InterPro" id="IPR015797">
    <property type="entry name" value="NUDIX_hydrolase-like_dom_sf"/>
</dbReference>
<reference evidence="3 4" key="1">
    <citation type="journal article" date="2021" name="Nat. Commun.">
        <title>Isolation of a member of the candidate phylum Atribacteria reveals a unique cell membrane structure.</title>
        <authorList>
            <person name="Taiki K."/>
            <person name="Nobu M.K."/>
            <person name="Kusada H."/>
            <person name="Meng X.-Y."/>
            <person name="Hosoki N."/>
            <person name="Uematsu K."/>
            <person name="Yoshioka H."/>
            <person name="Kamagata Y."/>
            <person name="Tamaki H."/>
        </authorList>
    </citation>
    <scope>NUCLEOTIDE SEQUENCE [LARGE SCALE GENOMIC DNA]</scope>
    <source>
        <strain evidence="3 4">RT761</strain>
    </source>
</reference>
<dbReference type="GO" id="GO:0004081">
    <property type="term" value="F:bis(5'-nucleosyl)-tetraphosphatase (asymmetrical) activity"/>
    <property type="evidence" value="ECO:0007669"/>
    <property type="project" value="TreeGrafter"/>
</dbReference>
<dbReference type="GO" id="GO:0006167">
    <property type="term" value="P:AMP biosynthetic process"/>
    <property type="evidence" value="ECO:0007669"/>
    <property type="project" value="TreeGrafter"/>
</dbReference>
<dbReference type="RefSeq" id="WP_218111271.1">
    <property type="nucleotide sequence ID" value="NZ_CP065383.1"/>
</dbReference>
<dbReference type="GO" id="GO:0006754">
    <property type="term" value="P:ATP biosynthetic process"/>
    <property type="evidence" value="ECO:0007669"/>
    <property type="project" value="TreeGrafter"/>
</dbReference>
<dbReference type="Proteomes" id="UP000594463">
    <property type="component" value="Chromosome"/>
</dbReference>
<dbReference type="Gene3D" id="3.90.79.10">
    <property type="entry name" value="Nucleoside Triphosphate Pyrophosphohydrolase"/>
    <property type="match status" value="1"/>
</dbReference>
<name>A0A7T1AMR6_ATRLM</name>
<dbReference type="PROSITE" id="PS00893">
    <property type="entry name" value="NUDIX_BOX"/>
    <property type="match status" value="1"/>
</dbReference>
<evidence type="ECO:0000256" key="1">
    <source>
        <dbReference type="ARBA" id="ARBA00022801"/>
    </source>
</evidence>
<dbReference type="SUPFAM" id="SSF55811">
    <property type="entry name" value="Nudix"/>
    <property type="match status" value="1"/>
</dbReference>
<gene>
    <name evidence="3" type="primary">mutT4</name>
    <name evidence="3" type="ORF">RT761_02002</name>
</gene>
<dbReference type="PANTHER" id="PTHR21340">
    <property type="entry name" value="DIADENOSINE 5,5-P1,P4-TETRAPHOSPHATE PYROPHOSPHOHYDROLASE MUTT"/>
    <property type="match status" value="1"/>
</dbReference>
<dbReference type="EMBL" id="CP065383">
    <property type="protein sequence ID" value="QPM68778.1"/>
    <property type="molecule type" value="Genomic_DNA"/>
</dbReference>
<dbReference type="InterPro" id="IPR000086">
    <property type="entry name" value="NUDIX_hydrolase_dom"/>
</dbReference>
<dbReference type="CDD" id="cd03673">
    <property type="entry name" value="NUDIX_Ap6A_hydrolase"/>
    <property type="match status" value="1"/>
</dbReference>
<evidence type="ECO:0000313" key="4">
    <source>
        <dbReference type="Proteomes" id="UP000594463"/>
    </source>
</evidence>
<keyword evidence="4" id="KW-1185">Reference proteome</keyword>
<accession>A0A7T1AMR6</accession>
<sequence>MNITNVQACGGIVRKFEGQNQYILLIRKKNSPLWTLPKGHQENHESDQETAIREVQEETGYQCNIEKTAGEIKFQYQKNGQSFFERVKYFVMIPENNINAFDTEEIEEVRWVEIKEAKNFLFYQNEKDLIQIIIEKKF</sequence>
<organism evidence="3 4">
    <name type="scientific">Atribacter laminatus</name>
    <dbReference type="NCBI Taxonomy" id="2847778"/>
    <lineage>
        <taxon>Bacteria</taxon>
        <taxon>Pseudomonadati</taxon>
        <taxon>Atribacterota</taxon>
        <taxon>Atribacteria</taxon>
        <taxon>Atribacterales</taxon>
        <taxon>Atribacteraceae</taxon>
        <taxon>Atribacter</taxon>
    </lineage>
</organism>
<protein>
    <submittedName>
        <fullName evidence="3">Mutator protein MutT4</fullName>
        <ecNumber evidence="3">3.6.1.-</ecNumber>
    </submittedName>
</protein>
<evidence type="ECO:0000313" key="3">
    <source>
        <dbReference type="EMBL" id="QPM68778.1"/>
    </source>
</evidence>
<dbReference type="InterPro" id="IPR020084">
    <property type="entry name" value="NUDIX_hydrolase_CS"/>
</dbReference>
<keyword evidence="1 3" id="KW-0378">Hydrolase</keyword>
<evidence type="ECO:0000259" key="2">
    <source>
        <dbReference type="PROSITE" id="PS51462"/>
    </source>
</evidence>
<dbReference type="Pfam" id="PF00293">
    <property type="entry name" value="NUDIX"/>
    <property type="match status" value="1"/>
</dbReference>
<dbReference type="AlphaFoldDB" id="A0A7T1AMR6"/>
<dbReference type="EC" id="3.6.1.-" evidence="3"/>
<dbReference type="InterPro" id="IPR051325">
    <property type="entry name" value="Nudix_hydrolase_domain"/>
</dbReference>
<proteinExistence type="predicted"/>
<dbReference type="KEGG" id="alam:RT761_02002"/>
<feature type="domain" description="Nudix hydrolase" evidence="2">
    <location>
        <begin position="4"/>
        <end position="136"/>
    </location>
</feature>
<dbReference type="PANTHER" id="PTHR21340:SF0">
    <property type="entry name" value="BIS(5'-NUCLEOSYL)-TETRAPHOSPHATASE [ASYMMETRICAL]"/>
    <property type="match status" value="1"/>
</dbReference>
<dbReference type="PROSITE" id="PS51462">
    <property type="entry name" value="NUDIX"/>
    <property type="match status" value="1"/>
</dbReference>